<name>A0A0N4XMF2_NIPBR</name>
<evidence type="ECO:0000313" key="3">
    <source>
        <dbReference type="WBParaSite" id="NBR_0000370401-mRNA-1"/>
    </source>
</evidence>
<dbReference type="Proteomes" id="UP000271162">
    <property type="component" value="Unassembled WGS sequence"/>
</dbReference>
<dbReference type="AlphaFoldDB" id="A0A0N4XMF2"/>
<dbReference type="EMBL" id="UYSL01005894">
    <property type="protein sequence ID" value="VDL67292.1"/>
    <property type="molecule type" value="Genomic_DNA"/>
</dbReference>
<organism evidence="3">
    <name type="scientific">Nippostrongylus brasiliensis</name>
    <name type="common">Rat hookworm</name>
    <dbReference type="NCBI Taxonomy" id="27835"/>
    <lineage>
        <taxon>Eukaryota</taxon>
        <taxon>Metazoa</taxon>
        <taxon>Ecdysozoa</taxon>
        <taxon>Nematoda</taxon>
        <taxon>Chromadorea</taxon>
        <taxon>Rhabditida</taxon>
        <taxon>Rhabditina</taxon>
        <taxon>Rhabditomorpha</taxon>
        <taxon>Strongyloidea</taxon>
        <taxon>Heligmosomidae</taxon>
        <taxon>Nippostrongylus</taxon>
    </lineage>
</organism>
<evidence type="ECO:0000313" key="1">
    <source>
        <dbReference type="EMBL" id="VDL67292.1"/>
    </source>
</evidence>
<evidence type="ECO:0000313" key="2">
    <source>
        <dbReference type="Proteomes" id="UP000271162"/>
    </source>
</evidence>
<gene>
    <name evidence="1" type="ORF">NBR_LOCUS3703</name>
</gene>
<dbReference type="WBParaSite" id="NBR_0000370401-mRNA-1">
    <property type="protein sequence ID" value="NBR_0000370401-mRNA-1"/>
    <property type="gene ID" value="NBR_0000370401"/>
</dbReference>
<reference evidence="1 2" key="2">
    <citation type="submission" date="2018-11" db="EMBL/GenBank/DDBJ databases">
        <authorList>
            <consortium name="Pathogen Informatics"/>
        </authorList>
    </citation>
    <scope>NUCLEOTIDE SEQUENCE [LARGE SCALE GENOMIC DNA]</scope>
</reference>
<keyword evidence="2" id="KW-1185">Reference proteome</keyword>
<proteinExistence type="predicted"/>
<dbReference type="STRING" id="27835.A0A0N4XMF2"/>
<reference evidence="3" key="1">
    <citation type="submission" date="2017-02" db="UniProtKB">
        <authorList>
            <consortium name="WormBaseParasite"/>
        </authorList>
    </citation>
    <scope>IDENTIFICATION</scope>
</reference>
<accession>A0A0N4XMF2</accession>
<sequence length="104" mass="11488">MSSMYKLTPLVPVDLDVKPVEIMYHIPSYHAAAPNTAKAAVPNGLPEETYDPVKDIETKQHALIKSLMNLGATMDSFLKEIGKSGSAFISFRAHWCIYPNQPQA</sequence>
<protein>
    <submittedName>
        <fullName evidence="3">Mediator of RNA polymerase II transcription subunit 7</fullName>
    </submittedName>
</protein>